<dbReference type="SUPFAM" id="SSF56059">
    <property type="entry name" value="Glutathione synthetase ATP-binding domain-like"/>
    <property type="match status" value="1"/>
</dbReference>
<sequence>MSIKKVLITGGRAYSTIELARLFERDGIEVHIAESLKHCMIKKSKAVSGYHLVASPKTHLALYIEQLITIIEKEGIELLIPTCEEIFFIAKEKERFPLSCKVLTDSFDTLLALHNKYTFIQKAREFGLNIPQTFLIESQEQWNDQLNKLGNESYIAKPVYSRFSSKLLFFPDNKGTSVSVGTDYPWVIQKLIEGKQYCTYSFVQQGNILAHCTYPSIYKVGMGATTVFQYEQVKSIETWVSAFVKKLNFSGQIAFDFIQTKDGEVYPIECNPRLTSGIHLFRGTDIVECFLGRRQELVFPVKNRTMIIYPTWVLSVISFMKIAGVREYFRMLVTSKDVLFDIRDIGPFFYQFRFLLELNKIRRKRGISLVDATTFDISWDGDNG</sequence>
<dbReference type="Gene3D" id="3.40.50.20">
    <property type="match status" value="1"/>
</dbReference>
<dbReference type="EMBL" id="MTLA01000066">
    <property type="protein sequence ID" value="OOP69120.1"/>
    <property type="molecule type" value="Genomic_DNA"/>
</dbReference>
<dbReference type="InterPro" id="IPR003806">
    <property type="entry name" value="ATP-grasp_PylC-type"/>
</dbReference>
<dbReference type="Gene3D" id="3.30.470.20">
    <property type="entry name" value="ATP-grasp fold, B domain"/>
    <property type="match status" value="1"/>
</dbReference>
<dbReference type="AlphaFoldDB" id="A0A8E2IAS0"/>
<keyword evidence="3" id="KW-1185">Reference proteome</keyword>
<comment type="caution">
    <text evidence="2">The sequence shown here is derived from an EMBL/GenBank/DDBJ whole genome shotgun (WGS) entry which is preliminary data.</text>
</comment>
<accession>A0A8E2IAS0</accession>
<dbReference type="Proteomes" id="UP000189761">
    <property type="component" value="Unassembled WGS sequence"/>
</dbReference>
<dbReference type="RefSeq" id="WP_078109776.1">
    <property type="nucleotide sequence ID" value="NZ_CP065424.1"/>
</dbReference>
<reference evidence="2 3" key="1">
    <citation type="submission" date="2017-01" db="EMBL/GenBank/DDBJ databases">
        <title>Draft genome sequence of Bacillus oleronius.</title>
        <authorList>
            <person name="Allam M."/>
        </authorList>
    </citation>
    <scope>NUCLEOTIDE SEQUENCE [LARGE SCALE GENOMIC DNA]</scope>
    <source>
        <strain evidence="2 3">DSM 9356</strain>
    </source>
</reference>
<protein>
    <recommendedName>
        <fullName evidence="1">ATP-grasp fold PylC-type domain-containing protein</fullName>
    </recommendedName>
</protein>
<evidence type="ECO:0000313" key="3">
    <source>
        <dbReference type="Proteomes" id="UP000189761"/>
    </source>
</evidence>
<organism evidence="2 3">
    <name type="scientific">Heyndrickxia oleronia</name>
    <dbReference type="NCBI Taxonomy" id="38875"/>
    <lineage>
        <taxon>Bacteria</taxon>
        <taxon>Bacillati</taxon>
        <taxon>Bacillota</taxon>
        <taxon>Bacilli</taxon>
        <taxon>Bacillales</taxon>
        <taxon>Bacillaceae</taxon>
        <taxon>Heyndrickxia</taxon>
    </lineage>
</organism>
<proteinExistence type="predicted"/>
<evidence type="ECO:0000313" key="2">
    <source>
        <dbReference type="EMBL" id="OOP69120.1"/>
    </source>
</evidence>
<dbReference type="GO" id="GO:0005524">
    <property type="term" value="F:ATP binding"/>
    <property type="evidence" value="ECO:0007669"/>
    <property type="project" value="InterPro"/>
</dbReference>
<dbReference type="Pfam" id="PF02655">
    <property type="entry name" value="ATP-grasp_3"/>
    <property type="match status" value="1"/>
</dbReference>
<feature type="domain" description="ATP-grasp fold PylC-type" evidence="1">
    <location>
        <begin position="114"/>
        <end position="276"/>
    </location>
</feature>
<dbReference type="GO" id="GO:0046872">
    <property type="term" value="F:metal ion binding"/>
    <property type="evidence" value="ECO:0007669"/>
    <property type="project" value="InterPro"/>
</dbReference>
<gene>
    <name evidence="2" type="ORF">BWZ43_06670</name>
</gene>
<name>A0A8E2IAS0_9BACI</name>
<evidence type="ECO:0000259" key="1">
    <source>
        <dbReference type="Pfam" id="PF02655"/>
    </source>
</evidence>